<dbReference type="InterPro" id="IPR035965">
    <property type="entry name" value="PAS-like_dom_sf"/>
</dbReference>
<organism evidence="1 2">
    <name type="scientific">Methylobacterium hispanicum</name>
    <dbReference type="NCBI Taxonomy" id="270350"/>
    <lineage>
        <taxon>Bacteria</taxon>
        <taxon>Pseudomonadati</taxon>
        <taxon>Pseudomonadota</taxon>
        <taxon>Alphaproteobacteria</taxon>
        <taxon>Hyphomicrobiales</taxon>
        <taxon>Methylobacteriaceae</taxon>
        <taxon>Methylobacterium</taxon>
    </lineage>
</organism>
<gene>
    <name evidence="1" type="ORF">BHAOGJBA_2792</name>
</gene>
<evidence type="ECO:0000313" key="2">
    <source>
        <dbReference type="Proteomes" id="UP001055247"/>
    </source>
</evidence>
<reference evidence="1" key="2">
    <citation type="submission" date="2021-08" db="EMBL/GenBank/DDBJ databases">
        <authorList>
            <person name="Tani A."/>
            <person name="Ola A."/>
            <person name="Ogura Y."/>
            <person name="Katsura K."/>
            <person name="Hayashi T."/>
        </authorList>
    </citation>
    <scope>NUCLEOTIDE SEQUENCE</scope>
    <source>
        <strain evidence="1">DSM 16372</strain>
    </source>
</reference>
<comment type="caution">
    <text evidence="1">The sequence shown here is derived from an EMBL/GenBank/DDBJ whole genome shotgun (WGS) entry which is preliminary data.</text>
</comment>
<dbReference type="SUPFAM" id="SSF55785">
    <property type="entry name" value="PYP-like sensor domain (PAS domain)"/>
    <property type="match status" value="1"/>
</dbReference>
<evidence type="ECO:0000313" key="1">
    <source>
        <dbReference type="EMBL" id="GJD89266.1"/>
    </source>
</evidence>
<dbReference type="Proteomes" id="UP001055247">
    <property type="component" value="Unassembled WGS sequence"/>
</dbReference>
<accession>A0AAV4ZM92</accession>
<dbReference type="RefSeq" id="WP_066921858.1">
    <property type="nucleotide sequence ID" value="NZ_BPQO01000010.1"/>
</dbReference>
<protein>
    <recommendedName>
        <fullName evidence="3">Diguanylate cyclase</fullName>
    </recommendedName>
</protein>
<evidence type="ECO:0008006" key="3">
    <source>
        <dbReference type="Google" id="ProtNLM"/>
    </source>
</evidence>
<dbReference type="EMBL" id="BPQO01000010">
    <property type="protein sequence ID" value="GJD89266.1"/>
    <property type="molecule type" value="Genomic_DNA"/>
</dbReference>
<proteinExistence type="predicted"/>
<name>A0AAV4ZM92_9HYPH</name>
<reference evidence="1" key="1">
    <citation type="journal article" date="2016" name="Front. Microbiol.">
        <title>Genome Sequence of the Piezophilic, Mesophilic Sulfate-Reducing Bacterium Desulfovibrio indicus J2T.</title>
        <authorList>
            <person name="Cao J."/>
            <person name="Maignien L."/>
            <person name="Shao Z."/>
            <person name="Alain K."/>
            <person name="Jebbar M."/>
        </authorList>
    </citation>
    <scope>NUCLEOTIDE SEQUENCE</scope>
    <source>
        <strain evidence="1">DSM 16372</strain>
    </source>
</reference>
<keyword evidence="2" id="KW-1185">Reference proteome</keyword>
<sequence length="186" mass="19989">MADPGADDPPIPQAMLDAAGIVGSWTHDHWAGTLMLSAPLATLLGLDPAVAATGLPLADFLDRTHPEDRTRIESYLHAVGEAGGPLEAEFRAGGRRLLMRGRIERDAAGRVGPGRGIALDLTETAAAGQHQAERTVNRMAEHAIALRNLSEALRRPDLTARIEGLMLEIGFELARHLRDPASRPRH</sequence>
<dbReference type="AlphaFoldDB" id="A0AAV4ZM92"/>
<dbReference type="Gene3D" id="3.30.450.20">
    <property type="entry name" value="PAS domain"/>
    <property type="match status" value="1"/>
</dbReference>